<comment type="caution">
    <text evidence="1">The sequence shown here is derived from an EMBL/GenBank/DDBJ whole genome shotgun (WGS) entry which is preliminary data.</text>
</comment>
<dbReference type="AlphaFoldDB" id="A0A645GYU4"/>
<proteinExistence type="predicted"/>
<name>A0A645GYU4_9ZZZZ</name>
<gene>
    <name evidence="1" type="ORF">SDC9_179054</name>
</gene>
<dbReference type="Gene3D" id="3.40.50.10490">
    <property type="entry name" value="Glucose-6-phosphate isomerase like protein, domain 1"/>
    <property type="match status" value="1"/>
</dbReference>
<evidence type="ECO:0000313" key="1">
    <source>
        <dbReference type="EMBL" id="MPN31580.1"/>
    </source>
</evidence>
<sequence length="51" mass="5904">MLNTIVAAVTQELVNRGMEHPPIFYSANLDGGDELNQKLYEEYKDSIHYKF</sequence>
<organism evidence="1">
    <name type="scientific">bioreactor metagenome</name>
    <dbReference type="NCBI Taxonomy" id="1076179"/>
    <lineage>
        <taxon>unclassified sequences</taxon>
        <taxon>metagenomes</taxon>
        <taxon>ecological metagenomes</taxon>
    </lineage>
</organism>
<dbReference type="EMBL" id="VSSQ01083152">
    <property type="protein sequence ID" value="MPN31580.1"/>
    <property type="molecule type" value="Genomic_DNA"/>
</dbReference>
<accession>A0A645GYU4</accession>
<protein>
    <submittedName>
        <fullName evidence="1">Uncharacterized protein</fullName>
    </submittedName>
</protein>
<reference evidence="1" key="1">
    <citation type="submission" date="2019-08" db="EMBL/GenBank/DDBJ databases">
        <authorList>
            <person name="Kucharzyk K."/>
            <person name="Murdoch R.W."/>
            <person name="Higgins S."/>
            <person name="Loffler F."/>
        </authorList>
    </citation>
    <scope>NUCLEOTIDE SEQUENCE</scope>
</reference>